<reference evidence="1 2" key="1">
    <citation type="journal article" date="2013" name="Front. Microbiol.">
        <title>Comparative genomic analyses of the cyanobacterium, Lyngbya aestuarii BL J, a powerful hydrogen producer.</title>
        <authorList>
            <person name="Kothari A."/>
            <person name="Vaughn M."/>
            <person name="Garcia-Pichel F."/>
        </authorList>
    </citation>
    <scope>NUCLEOTIDE SEQUENCE [LARGE SCALE GENOMIC DNA]</scope>
    <source>
        <strain evidence="1 2">BL J</strain>
    </source>
</reference>
<proteinExistence type="predicted"/>
<dbReference type="EMBL" id="AUZM01000061">
    <property type="protein sequence ID" value="ERT05322.1"/>
    <property type="molecule type" value="Genomic_DNA"/>
</dbReference>
<dbReference type="Proteomes" id="UP000017127">
    <property type="component" value="Unassembled WGS sequence"/>
</dbReference>
<name>U7QDM2_9CYAN</name>
<organism evidence="1 2">
    <name type="scientific">Lyngbya aestuarii BL J</name>
    <dbReference type="NCBI Taxonomy" id="1348334"/>
    <lineage>
        <taxon>Bacteria</taxon>
        <taxon>Bacillati</taxon>
        <taxon>Cyanobacteriota</taxon>
        <taxon>Cyanophyceae</taxon>
        <taxon>Oscillatoriophycideae</taxon>
        <taxon>Oscillatoriales</taxon>
        <taxon>Microcoleaceae</taxon>
        <taxon>Lyngbya</taxon>
    </lineage>
</organism>
<dbReference type="AlphaFoldDB" id="U7QDM2"/>
<protein>
    <submittedName>
        <fullName evidence="1">Uncharacterized protein</fullName>
    </submittedName>
</protein>
<accession>U7QDM2</accession>
<evidence type="ECO:0000313" key="1">
    <source>
        <dbReference type="EMBL" id="ERT05322.1"/>
    </source>
</evidence>
<sequence>MRVHYSEKSVSRKLSPKSSLIQLKINLKSLQNLKLLDNIQSTP</sequence>
<gene>
    <name evidence="1" type="ORF">M595_4744</name>
</gene>
<comment type="caution">
    <text evidence="1">The sequence shown here is derived from an EMBL/GenBank/DDBJ whole genome shotgun (WGS) entry which is preliminary data.</text>
</comment>
<evidence type="ECO:0000313" key="2">
    <source>
        <dbReference type="Proteomes" id="UP000017127"/>
    </source>
</evidence>
<keyword evidence="2" id="KW-1185">Reference proteome</keyword>